<sequence>MCKNKINIYKRSSIINWLSFSVILCTLAIFLPVFGLIFRESNVQPLLNWNILSLVLLVVLSAAMLWNYIIVLKNKSYKTNLVKITTIVLISSFALTLVLSILSFILLKTKAWVNISLVYRVIFSINLVYLLIYSIIFEVKFRKDINQRILQN</sequence>
<evidence type="ECO:0000313" key="3">
    <source>
        <dbReference type="Proteomes" id="UP000316851"/>
    </source>
</evidence>
<keyword evidence="1" id="KW-0812">Transmembrane</keyword>
<evidence type="ECO:0000256" key="1">
    <source>
        <dbReference type="SAM" id="Phobius"/>
    </source>
</evidence>
<feature type="transmembrane region" description="Helical" evidence="1">
    <location>
        <begin position="117"/>
        <end position="139"/>
    </location>
</feature>
<evidence type="ECO:0000313" key="2">
    <source>
        <dbReference type="EMBL" id="TPR54341.1"/>
    </source>
</evidence>
<feature type="transmembrane region" description="Helical" evidence="1">
    <location>
        <begin position="49"/>
        <end position="69"/>
    </location>
</feature>
<accession>A0ABY2Z0D3</accession>
<proteinExistence type="predicted"/>
<organism evidence="2 3">
    <name type="scientific">Metamycoplasma neophronis</name>
    <dbReference type="NCBI Taxonomy" id="872983"/>
    <lineage>
        <taxon>Bacteria</taxon>
        <taxon>Bacillati</taxon>
        <taxon>Mycoplasmatota</taxon>
        <taxon>Mycoplasmoidales</taxon>
        <taxon>Metamycoplasmataceae</taxon>
        <taxon>Metamycoplasma</taxon>
    </lineage>
</organism>
<dbReference type="Proteomes" id="UP000316851">
    <property type="component" value="Unassembled WGS sequence"/>
</dbReference>
<dbReference type="RefSeq" id="WP_140914686.1">
    <property type="nucleotide sequence ID" value="NZ_VHHP01000002.1"/>
</dbReference>
<dbReference type="EMBL" id="VHHP01000002">
    <property type="protein sequence ID" value="TPR54341.1"/>
    <property type="molecule type" value="Genomic_DNA"/>
</dbReference>
<keyword evidence="1" id="KW-1133">Transmembrane helix</keyword>
<gene>
    <name evidence="2" type="ORF">FJR74_01020</name>
</gene>
<protein>
    <recommendedName>
        <fullName evidence="4">DUF4293 family protein</fullName>
    </recommendedName>
</protein>
<feature type="transmembrane region" description="Helical" evidence="1">
    <location>
        <begin position="14"/>
        <end position="37"/>
    </location>
</feature>
<feature type="transmembrane region" description="Helical" evidence="1">
    <location>
        <begin position="81"/>
        <end position="105"/>
    </location>
</feature>
<name>A0ABY2Z0D3_9BACT</name>
<evidence type="ECO:0008006" key="4">
    <source>
        <dbReference type="Google" id="ProtNLM"/>
    </source>
</evidence>
<keyword evidence="1" id="KW-0472">Membrane</keyword>
<reference evidence="2" key="1">
    <citation type="submission" date="2019-06" db="EMBL/GenBank/DDBJ databases">
        <title>Mycoplasma neophronis type strain whole genome sequence.</title>
        <authorList>
            <person name="Spergser J."/>
        </authorList>
    </citation>
    <scope>NUCLEOTIDE SEQUENCE [LARGE SCALE GENOMIC DNA]</scope>
    <source>
        <strain evidence="2">DSM 24097</strain>
    </source>
</reference>
<keyword evidence="3" id="KW-1185">Reference proteome</keyword>
<comment type="caution">
    <text evidence="2">The sequence shown here is derived from an EMBL/GenBank/DDBJ whole genome shotgun (WGS) entry which is preliminary data.</text>
</comment>